<evidence type="ECO:0000256" key="1">
    <source>
        <dbReference type="SAM" id="MobiDB-lite"/>
    </source>
</evidence>
<protein>
    <submittedName>
        <fullName evidence="2">Uncharacterized protein</fullName>
    </submittedName>
</protein>
<evidence type="ECO:0000313" key="3">
    <source>
        <dbReference type="Proteomes" id="UP000008021"/>
    </source>
</evidence>
<dbReference type="Gramene" id="OMERI06G02930.1">
    <property type="protein sequence ID" value="OMERI06G02930.1"/>
    <property type="gene ID" value="OMERI06G02930"/>
</dbReference>
<dbReference type="AlphaFoldDB" id="A0A0E0DWM5"/>
<name>A0A0E0DWM5_9ORYZ</name>
<proteinExistence type="predicted"/>
<reference evidence="2" key="2">
    <citation type="submission" date="2018-05" db="EMBL/GenBank/DDBJ databases">
        <title>OmerRS3 (Oryza meridionalis Reference Sequence Version 3).</title>
        <authorList>
            <person name="Zhang J."/>
            <person name="Kudrna D."/>
            <person name="Lee S."/>
            <person name="Talag J."/>
            <person name="Welchert J."/>
            <person name="Wing R.A."/>
        </authorList>
    </citation>
    <scope>NUCLEOTIDE SEQUENCE [LARGE SCALE GENOMIC DNA]</scope>
    <source>
        <strain evidence="2">cv. OR44</strain>
    </source>
</reference>
<feature type="region of interest" description="Disordered" evidence="1">
    <location>
        <begin position="38"/>
        <end position="57"/>
    </location>
</feature>
<reference evidence="2" key="1">
    <citation type="submission" date="2015-04" db="UniProtKB">
        <authorList>
            <consortium name="EnsemblPlants"/>
        </authorList>
    </citation>
    <scope>IDENTIFICATION</scope>
</reference>
<evidence type="ECO:0000313" key="2">
    <source>
        <dbReference type="EnsemblPlants" id="OMERI06G02930.1"/>
    </source>
</evidence>
<feature type="region of interest" description="Disordered" evidence="1">
    <location>
        <begin position="115"/>
        <end position="141"/>
    </location>
</feature>
<dbReference type="EnsemblPlants" id="OMERI06G02930.1">
    <property type="protein sequence ID" value="OMERI06G02930.1"/>
    <property type="gene ID" value="OMERI06G02930"/>
</dbReference>
<organism evidence="2">
    <name type="scientific">Oryza meridionalis</name>
    <dbReference type="NCBI Taxonomy" id="40149"/>
    <lineage>
        <taxon>Eukaryota</taxon>
        <taxon>Viridiplantae</taxon>
        <taxon>Streptophyta</taxon>
        <taxon>Embryophyta</taxon>
        <taxon>Tracheophyta</taxon>
        <taxon>Spermatophyta</taxon>
        <taxon>Magnoliopsida</taxon>
        <taxon>Liliopsida</taxon>
        <taxon>Poales</taxon>
        <taxon>Poaceae</taxon>
        <taxon>BOP clade</taxon>
        <taxon>Oryzoideae</taxon>
        <taxon>Oryzeae</taxon>
        <taxon>Oryzinae</taxon>
        <taxon>Oryza</taxon>
    </lineage>
</organism>
<dbReference type="HOGENOM" id="CLU_1828396_0_0_1"/>
<keyword evidence="3" id="KW-1185">Reference proteome</keyword>
<accession>A0A0E0DWM5</accession>
<dbReference type="Proteomes" id="UP000008021">
    <property type="component" value="Chromosome 6"/>
</dbReference>
<sequence length="141" mass="15174">MKGISTSAASWLQSSWASFSLDLGDVVGAVVRPEIHRMDGNREGSRRRRSGAEDGDAHGTRCLICAKMDGGGGGGRRRWWWWYSTLCCRFRPPGYRGTARGLPTSGHAVPAALPSQPSAGAFRSNRAKKGPDRHVSTAGFS</sequence>